<evidence type="ECO:0000256" key="1">
    <source>
        <dbReference type="SAM" id="MobiDB-lite"/>
    </source>
</evidence>
<proteinExistence type="predicted"/>
<keyword evidence="3" id="KW-1185">Reference proteome</keyword>
<sequence length="151" mass="16454">MLDFNRLQGHIWKKIEGSGKDGAPGEPGQRGAQGMAGNMPKCAINVEEDCSQADVVRTQRAEDAVVLVQKAIVAHPDLQVHQASPDPTASRGRMARWASTGRRVLPVTWDIPALTVDLASRVAPVMMVHTVNVRHKRPRDNSPINCLPIVI</sequence>
<comment type="caution">
    <text evidence="2">The sequence shown here is derived from an EMBL/GenBank/DDBJ whole genome shotgun (WGS) entry which is preliminary data.</text>
</comment>
<dbReference type="AlphaFoldDB" id="A0AA36CMZ2"/>
<dbReference type="EMBL" id="CATQJA010002589">
    <property type="protein sequence ID" value="CAJ0572056.1"/>
    <property type="molecule type" value="Genomic_DNA"/>
</dbReference>
<organism evidence="2 3">
    <name type="scientific">Mesorhabditis spiculigera</name>
    <dbReference type="NCBI Taxonomy" id="96644"/>
    <lineage>
        <taxon>Eukaryota</taxon>
        <taxon>Metazoa</taxon>
        <taxon>Ecdysozoa</taxon>
        <taxon>Nematoda</taxon>
        <taxon>Chromadorea</taxon>
        <taxon>Rhabditida</taxon>
        <taxon>Rhabditina</taxon>
        <taxon>Rhabditomorpha</taxon>
        <taxon>Rhabditoidea</taxon>
        <taxon>Rhabditidae</taxon>
        <taxon>Mesorhabditinae</taxon>
        <taxon>Mesorhabditis</taxon>
    </lineage>
</organism>
<gene>
    <name evidence="2" type="ORF">MSPICULIGERA_LOCUS10450</name>
</gene>
<feature type="non-terminal residue" evidence="2">
    <location>
        <position position="1"/>
    </location>
</feature>
<accession>A0AA36CMZ2</accession>
<feature type="region of interest" description="Disordered" evidence="1">
    <location>
        <begin position="13"/>
        <end position="36"/>
    </location>
</feature>
<dbReference type="Proteomes" id="UP001177023">
    <property type="component" value="Unassembled WGS sequence"/>
</dbReference>
<name>A0AA36CMZ2_9BILA</name>
<reference evidence="2" key="1">
    <citation type="submission" date="2023-06" db="EMBL/GenBank/DDBJ databases">
        <authorList>
            <person name="Delattre M."/>
        </authorList>
    </citation>
    <scope>NUCLEOTIDE SEQUENCE</scope>
    <source>
        <strain evidence="2">AF72</strain>
    </source>
</reference>
<protein>
    <submittedName>
        <fullName evidence="2">Uncharacterized protein</fullName>
    </submittedName>
</protein>
<evidence type="ECO:0000313" key="3">
    <source>
        <dbReference type="Proteomes" id="UP001177023"/>
    </source>
</evidence>
<evidence type="ECO:0000313" key="2">
    <source>
        <dbReference type="EMBL" id="CAJ0572056.1"/>
    </source>
</evidence>